<evidence type="ECO:0000313" key="5">
    <source>
        <dbReference type="Proteomes" id="UP001230951"/>
    </source>
</evidence>
<keyword evidence="5" id="KW-1185">Reference proteome</keyword>
<dbReference type="RefSeq" id="WP_306958860.1">
    <property type="nucleotide sequence ID" value="NZ_JAUSRG010000001.1"/>
</dbReference>
<evidence type="ECO:0000313" key="4">
    <source>
        <dbReference type="EMBL" id="MDQ0180880.1"/>
    </source>
</evidence>
<protein>
    <submittedName>
        <fullName evidence="1">Uncharacterized protein</fullName>
    </submittedName>
</protein>
<dbReference type="EMBL" id="JAUSTF010000004">
    <property type="protein sequence ID" value="MDQ0180880.1"/>
    <property type="molecule type" value="Genomic_DNA"/>
</dbReference>
<reference evidence="1 5" key="1">
    <citation type="submission" date="2023-07" db="EMBL/GenBank/DDBJ databases">
        <title>Sorghum-associated microbial communities from plants grown in Nebraska, USA.</title>
        <authorList>
            <person name="Schachtman D."/>
        </authorList>
    </citation>
    <scope>NUCLEOTIDE SEQUENCE</scope>
    <source>
        <strain evidence="1">DS1006</strain>
        <strain evidence="3 5">DS1016</strain>
    </source>
</reference>
<name>A0AAP4ZSN8_9MICC</name>
<accession>A0AAP4ZSN8</accession>
<proteinExistence type="predicted"/>
<sequence length="77" mass="8430">MIAYKTGDGPDVVTVDAVAMQDLTEKYTQYRDALYGGQAFDPVRALHLTGEVLASVREIVVNGHKTKEPAAEEEPPR</sequence>
<organism evidence="1 6">
    <name type="scientific">Arthrobacter bambusae</name>
    <dbReference type="NCBI Taxonomy" id="1338426"/>
    <lineage>
        <taxon>Bacteria</taxon>
        <taxon>Bacillati</taxon>
        <taxon>Actinomycetota</taxon>
        <taxon>Actinomycetes</taxon>
        <taxon>Micrococcales</taxon>
        <taxon>Micrococcaceae</taxon>
        <taxon>Arthrobacter</taxon>
    </lineage>
</organism>
<dbReference type="EMBL" id="JAUSRG010000001">
    <property type="protein sequence ID" value="MDP9903241.1"/>
    <property type="molecule type" value="Genomic_DNA"/>
</dbReference>
<dbReference type="AlphaFoldDB" id="A0AAP4ZSN8"/>
<dbReference type="EMBL" id="JAUSTF010000002">
    <property type="protein sequence ID" value="MDQ0180106.1"/>
    <property type="molecule type" value="Genomic_DNA"/>
</dbReference>
<dbReference type="Proteomes" id="UP001230951">
    <property type="component" value="Unassembled WGS sequence"/>
</dbReference>
<evidence type="ECO:0000313" key="1">
    <source>
        <dbReference type="EMBL" id="MDP9903241.1"/>
    </source>
</evidence>
<evidence type="ECO:0000313" key="2">
    <source>
        <dbReference type="EMBL" id="MDP9904691.1"/>
    </source>
</evidence>
<evidence type="ECO:0000313" key="6">
    <source>
        <dbReference type="Proteomes" id="UP001242995"/>
    </source>
</evidence>
<gene>
    <name evidence="1" type="ORF">J2S90_000181</name>
    <name evidence="2" type="ORF">J2S90_001646</name>
    <name evidence="3" type="ORF">J2S93_001522</name>
    <name evidence="4" type="ORF">J2S93_002307</name>
</gene>
<dbReference type="Proteomes" id="UP001242995">
    <property type="component" value="Unassembled WGS sequence"/>
</dbReference>
<dbReference type="EMBL" id="JAUSRG010000003">
    <property type="protein sequence ID" value="MDP9904691.1"/>
    <property type="molecule type" value="Genomic_DNA"/>
</dbReference>
<comment type="caution">
    <text evidence="1">The sequence shown here is derived from an EMBL/GenBank/DDBJ whole genome shotgun (WGS) entry which is preliminary data.</text>
</comment>
<evidence type="ECO:0000313" key="3">
    <source>
        <dbReference type="EMBL" id="MDQ0180106.1"/>
    </source>
</evidence>